<keyword evidence="4" id="KW-0560">Oxidoreductase</keyword>
<dbReference type="Proteomes" id="UP000053477">
    <property type="component" value="Unassembled WGS sequence"/>
</dbReference>
<dbReference type="GO" id="GO:0140907">
    <property type="term" value="F:flavin-dependent halogenase activity"/>
    <property type="evidence" value="ECO:0007669"/>
    <property type="project" value="UniProtKB-ARBA"/>
</dbReference>
<evidence type="ECO:0000256" key="1">
    <source>
        <dbReference type="ARBA" id="ARBA00005706"/>
    </source>
</evidence>
<dbReference type="SUPFAM" id="SSF51905">
    <property type="entry name" value="FAD/NAD(P)-binding domain"/>
    <property type="match status" value="1"/>
</dbReference>
<proteinExistence type="inferred from homology"/>
<dbReference type="GO" id="GO:0044550">
    <property type="term" value="P:secondary metabolite biosynthetic process"/>
    <property type="evidence" value="ECO:0007669"/>
    <property type="project" value="UniProtKB-ARBA"/>
</dbReference>
<dbReference type="Pfam" id="PF01494">
    <property type="entry name" value="FAD_binding_3"/>
    <property type="match status" value="1"/>
</dbReference>
<reference evidence="7 8" key="1">
    <citation type="submission" date="2015-04" db="EMBL/GenBank/DDBJ databases">
        <title>Complete genome sequence of Schizopora paradoxa KUC8140, a cosmopolitan wood degrader in East Asia.</title>
        <authorList>
            <consortium name="DOE Joint Genome Institute"/>
            <person name="Min B."/>
            <person name="Park H."/>
            <person name="Jang Y."/>
            <person name="Kim J.-J."/>
            <person name="Kim K.H."/>
            <person name="Pangilinan J."/>
            <person name="Lipzen A."/>
            <person name="Riley R."/>
            <person name="Grigoriev I.V."/>
            <person name="Spatafora J.W."/>
            <person name="Choi I.-G."/>
        </authorList>
    </citation>
    <scope>NUCLEOTIDE SEQUENCE [LARGE SCALE GENOMIC DNA]</scope>
    <source>
        <strain evidence="7 8">KUC8140</strain>
    </source>
</reference>
<comment type="catalytic activity">
    <reaction evidence="5">
        <text>melleolide F + FADH2 + chloride + O2 = 6'-chloromelleolide F + FAD + 2 H2O + H(+)</text>
        <dbReference type="Rhea" id="RHEA:67160"/>
        <dbReference type="ChEBI" id="CHEBI:15377"/>
        <dbReference type="ChEBI" id="CHEBI:15378"/>
        <dbReference type="ChEBI" id="CHEBI:15379"/>
        <dbReference type="ChEBI" id="CHEBI:17996"/>
        <dbReference type="ChEBI" id="CHEBI:57692"/>
        <dbReference type="ChEBI" id="CHEBI:58307"/>
        <dbReference type="ChEBI" id="CHEBI:167712"/>
        <dbReference type="ChEBI" id="CHEBI:167713"/>
    </reaction>
    <physiologicalReaction direction="left-to-right" evidence="5">
        <dbReference type="Rhea" id="RHEA:67161"/>
    </physiologicalReaction>
</comment>
<dbReference type="InterPro" id="IPR050816">
    <property type="entry name" value="Flavin-dep_Halogenase_NPB"/>
</dbReference>
<evidence type="ECO:0000259" key="6">
    <source>
        <dbReference type="Pfam" id="PF01494"/>
    </source>
</evidence>
<evidence type="ECO:0000256" key="3">
    <source>
        <dbReference type="ARBA" id="ARBA00022827"/>
    </source>
</evidence>
<evidence type="ECO:0000256" key="4">
    <source>
        <dbReference type="ARBA" id="ARBA00023002"/>
    </source>
</evidence>
<keyword evidence="2" id="KW-0285">Flavoprotein</keyword>
<dbReference type="PANTHER" id="PTHR43747:SF5">
    <property type="entry name" value="FAD-BINDING DOMAIN-CONTAINING PROTEIN"/>
    <property type="match status" value="1"/>
</dbReference>
<evidence type="ECO:0000256" key="5">
    <source>
        <dbReference type="ARBA" id="ARBA00049364"/>
    </source>
</evidence>
<dbReference type="AlphaFoldDB" id="A0A0H2SMH5"/>
<keyword evidence="8" id="KW-1185">Reference proteome</keyword>
<keyword evidence="3" id="KW-0274">FAD</keyword>
<dbReference type="InterPro" id="IPR036188">
    <property type="entry name" value="FAD/NAD-bd_sf"/>
</dbReference>
<protein>
    <submittedName>
        <fullName evidence="7">FAD/NAD(P)-binding domain-containing protein</fullName>
    </submittedName>
</protein>
<name>A0A0H2SMH5_9AGAM</name>
<dbReference type="PRINTS" id="PR00420">
    <property type="entry name" value="RNGMNOXGNASE"/>
</dbReference>
<feature type="domain" description="FAD-binding" evidence="6">
    <location>
        <begin position="10"/>
        <end position="355"/>
    </location>
</feature>
<dbReference type="GO" id="GO:0071949">
    <property type="term" value="F:FAD binding"/>
    <property type="evidence" value="ECO:0007669"/>
    <property type="project" value="InterPro"/>
</dbReference>
<dbReference type="STRING" id="27342.A0A0H2SMH5"/>
<organism evidence="7 8">
    <name type="scientific">Schizopora paradoxa</name>
    <dbReference type="NCBI Taxonomy" id="27342"/>
    <lineage>
        <taxon>Eukaryota</taxon>
        <taxon>Fungi</taxon>
        <taxon>Dikarya</taxon>
        <taxon>Basidiomycota</taxon>
        <taxon>Agaricomycotina</taxon>
        <taxon>Agaricomycetes</taxon>
        <taxon>Hymenochaetales</taxon>
        <taxon>Schizoporaceae</taxon>
        <taxon>Schizopora</taxon>
    </lineage>
</organism>
<dbReference type="InterPro" id="IPR002938">
    <property type="entry name" value="FAD-bd"/>
</dbReference>
<evidence type="ECO:0000313" key="7">
    <source>
        <dbReference type="EMBL" id="KLO18311.1"/>
    </source>
</evidence>
<dbReference type="Gene3D" id="3.50.50.60">
    <property type="entry name" value="FAD/NAD(P)-binding domain"/>
    <property type="match status" value="1"/>
</dbReference>
<evidence type="ECO:0000256" key="2">
    <source>
        <dbReference type="ARBA" id="ARBA00022630"/>
    </source>
</evidence>
<dbReference type="EMBL" id="KQ085896">
    <property type="protein sequence ID" value="KLO18311.1"/>
    <property type="molecule type" value="Genomic_DNA"/>
</dbReference>
<dbReference type="InParanoid" id="A0A0H2SMH5"/>
<evidence type="ECO:0000313" key="8">
    <source>
        <dbReference type="Proteomes" id="UP000053477"/>
    </source>
</evidence>
<gene>
    <name evidence="7" type="ORF">SCHPADRAFT_899927</name>
</gene>
<dbReference type="OrthoDB" id="3340390at2759"/>
<sequence>MTSQIPNSSTVLIIGGGPGGSYAASVLAREGIDTVLLESDVFPRYHIGESMLPSLRHFLGFIDADEKFDTHGFKRKVGAAFLFNIRKQPGYADFIAEGGAECYTWNIDRAEADEMLLRHAAEQGAKVFEGTKVLSLTFDGEPASSRPRSAEWQRKDGSKGTISFEYLIDASGRNGLMSTKYLRNRTYNKTLKNIATWGYWSNCGVYEEGTARADVPYFESLQDESGWAWFIPLHGNRTSVGVVMAQDILVTKKKAEGNRVALSTEEFYKEQLATVAPNVTKLIKDGKLIADSMRSASDFSYSASSYAGPHYRIVGDAGAFIDPFFSSGVHLAMTSSISAAATICASIRGHCDEEVAGQWHTTKFTAAYTRFLVVVLSAYMQITNQEKPILTDVNVDNFDKAFDFFKPVIQGIADVKKDISQDVISRTIEFCASAFGAERNVYHPIAPENRELTLDSGLSPMDQAILKGIAGRKLMRAEDTMHLGVFATDVIDGLRIEMKRGTLGLTKVE</sequence>
<dbReference type="PANTHER" id="PTHR43747">
    <property type="entry name" value="FAD-BINDING PROTEIN"/>
    <property type="match status" value="1"/>
</dbReference>
<comment type="similarity">
    <text evidence="1">Belongs to the flavin-dependent halogenase family.</text>
</comment>
<accession>A0A0H2SMH5</accession>